<evidence type="ECO:0000256" key="4">
    <source>
        <dbReference type="PROSITE-ProRule" id="PRU00335"/>
    </source>
</evidence>
<dbReference type="OrthoDB" id="4567939at2"/>
<keyword evidence="3" id="KW-0804">Transcription</keyword>
<evidence type="ECO:0000313" key="6">
    <source>
        <dbReference type="EMBL" id="SFD71800.1"/>
    </source>
</evidence>
<dbReference type="PROSITE" id="PS50977">
    <property type="entry name" value="HTH_TETR_2"/>
    <property type="match status" value="1"/>
</dbReference>
<evidence type="ECO:0000259" key="5">
    <source>
        <dbReference type="PROSITE" id="PS50977"/>
    </source>
</evidence>
<dbReference type="Gene3D" id="1.10.357.10">
    <property type="entry name" value="Tetracycline Repressor, domain 2"/>
    <property type="match status" value="1"/>
</dbReference>
<dbReference type="SUPFAM" id="SSF46689">
    <property type="entry name" value="Homeodomain-like"/>
    <property type="match status" value="1"/>
</dbReference>
<keyword evidence="1" id="KW-0805">Transcription regulation</keyword>
<dbReference type="Pfam" id="PF21993">
    <property type="entry name" value="TetR_C_13_2"/>
    <property type="match status" value="1"/>
</dbReference>
<dbReference type="PANTHER" id="PTHR47506:SF3">
    <property type="entry name" value="HTH-TYPE TRANSCRIPTIONAL REGULATOR LMRA"/>
    <property type="match status" value="1"/>
</dbReference>
<dbReference type="RefSeq" id="WP_139238465.1">
    <property type="nucleotide sequence ID" value="NZ_FOLM01000025.1"/>
</dbReference>
<evidence type="ECO:0000256" key="2">
    <source>
        <dbReference type="ARBA" id="ARBA00023125"/>
    </source>
</evidence>
<dbReference type="InterPro" id="IPR036271">
    <property type="entry name" value="Tet_transcr_reg_TetR-rel_C_sf"/>
</dbReference>
<evidence type="ECO:0000313" key="7">
    <source>
        <dbReference type="Proteomes" id="UP000199207"/>
    </source>
</evidence>
<evidence type="ECO:0000256" key="3">
    <source>
        <dbReference type="ARBA" id="ARBA00023163"/>
    </source>
</evidence>
<accession>A0A1I1UUU9</accession>
<dbReference type="PANTHER" id="PTHR47506">
    <property type="entry name" value="TRANSCRIPTIONAL REGULATORY PROTEIN"/>
    <property type="match status" value="1"/>
</dbReference>
<feature type="DNA-binding region" description="H-T-H motif" evidence="4">
    <location>
        <begin position="35"/>
        <end position="54"/>
    </location>
</feature>
<keyword evidence="7" id="KW-1185">Reference proteome</keyword>
<feature type="domain" description="HTH tetR-type" evidence="5">
    <location>
        <begin position="12"/>
        <end position="72"/>
    </location>
</feature>
<organism evidence="6 7">
    <name type="scientific">Streptomyces aidingensis</name>
    <dbReference type="NCBI Taxonomy" id="910347"/>
    <lineage>
        <taxon>Bacteria</taxon>
        <taxon>Bacillati</taxon>
        <taxon>Actinomycetota</taxon>
        <taxon>Actinomycetes</taxon>
        <taxon>Kitasatosporales</taxon>
        <taxon>Streptomycetaceae</taxon>
        <taxon>Streptomyces</taxon>
    </lineage>
</organism>
<dbReference type="GO" id="GO:0003677">
    <property type="term" value="F:DNA binding"/>
    <property type="evidence" value="ECO:0007669"/>
    <property type="project" value="UniProtKB-UniRule"/>
</dbReference>
<dbReference type="SUPFAM" id="SSF48498">
    <property type="entry name" value="Tetracyclin repressor-like, C-terminal domain"/>
    <property type="match status" value="1"/>
</dbReference>
<protein>
    <submittedName>
        <fullName evidence="6">TetR/AcrR family transcriptional regulator, lmrAB and yxaGH operons repressor</fullName>
    </submittedName>
</protein>
<dbReference type="EMBL" id="FOLM01000025">
    <property type="protein sequence ID" value="SFD71800.1"/>
    <property type="molecule type" value="Genomic_DNA"/>
</dbReference>
<gene>
    <name evidence="6" type="ORF">SAMN05421773_12520</name>
</gene>
<dbReference type="Proteomes" id="UP000199207">
    <property type="component" value="Unassembled WGS sequence"/>
</dbReference>
<dbReference type="InterPro" id="IPR001647">
    <property type="entry name" value="HTH_TetR"/>
</dbReference>
<name>A0A1I1UUU9_9ACTN</name>
<dbReference type="STRING" id="910347.SAMN05421773_12520"/>
<keyword evidence="2 4" id="KW-0238">DNA-binding</keyword>
<evidence type="ECO:0000256" key="1">
    <source>
        <dbReference type="ARBA" id="ARBA00023015"/>
    </source>
</evidence>
<dbReference type="InterPro" id="IPR054156">
    <property type="entry name" value="YxaF_TetR_C"/>
</dbReference>
<dbReference type="InterPro" id="IPR009057">
    <property type="entry name" value="Homeodomain-like_sf"/>
</dbReference>
<proteinExistence type="predicted"/>
<reference evidence="6 7" key="1">
    <citation type="submission" date="2016-10" db="EMBL/GenBank/DDBJ databases">
        <authorList>
            <person name="de Groot N.N."/>
        </authorList>
    </citation>
    <scope>NUCLEOTIDE SEQUENCE [LARGE SCALE GENOMIC DNA]</scope>
    <source>
        <strain evidence="6 7">CGMCC 4.5739</strain>
    </source>
</reference>
<dbReference type="Pfam" id="PF00440">
    <property type="entry name" value="TetR_N"/>
    <property type="match status" value="1"/>
</dbReference>
<dbReference type="AlphaFoldDB" id="A0A1I1UUU9"/>
<sequence>MEPRKSPGSAPGSTPGRLVTTTAALLRERGFHGAGLTEILTASGVPKGSLYHHFPGGKSELAAEAVRQSAAGMVAALERFADRAGSTGAAVRAFCDRYAEDLAASDFRDGCPLAAVAAESGALHETVRREIGAAMELLVGTFARRIAAENPAHPDPAALAMEIVAAVEGALLLAKALRSTAPLKTVSERLAGRIAAELHPRGHPA</sequence>